<dbReference type="OrthoDB" id="292160at2"/>
<reference evidence="2 3" key="1">
    <citation type="submission" date="2019-02" db="EMBL/GenBank/DDBJ databases">
        <title>Deep-cultivation of Planctomycetes and their phenomic and genomic characterization uncovers novel biology.</title>
        <authorList>
            <person name="Wiegand S."/>
            <person name="Jogler M."/>
            <person name="Boedeker C."/>
            <person name="Pinto D."/>
            <person name="Vollmers J."/>
            <person name="Rivas-Marin E."/>
            <person name="Kohn T."/>
            <person name="Peeters S.H."/>
            <person name="Heuer A."/>
            <person name="Rast P."/>
            <person name="Oberbeckmann S."/>
            <person name="Bunk B."/>
            <person name="Jeske O."/>
            <person name="Meyerdierks A."/>
            <person name="Storesund J.E."/>
            <person name="Kallscheuer N."/>
            <person name="Luecker S."/>
            <person name="Lage O.M."/>
            <person name="Pohl T."/>
            <person name="Merkel B.J."/>
            <person name="Hornburger P."/>
            <person name="Mueller R.-W."/>
            <person name="Bruemmer F."/>
            <person name="Labrenz M."/>
            <person name="Spormann A.M."/>
            <person name="Op den Camp H."/>
            <person name="Overmann J."/>
            <person name="Amann R."/>
            <person name="Jetten M.S.M."/>
            <person name="Mascher T."/>
            <person name="Medema M.H."/>
            <person name="Devos D.P."/>
            <person name="Kaster A.-K."/>
            <person name="Ovreas L."/>
            <person name="Rohde M."/>
            <person name="Galperin M.Y."/>
            <person name="Jogler C."/>
        </authorList>
    </citation>
    <scope>NUCLEOTIDE SEQUENCE [LARGE SCALE GENOMIC DNA]</scope>
    <source>
        <strain evidence="2 3">Pla110</strain>
    </source>
</reference>
<protein>
    <submittedName>
        <fullName evidence="2">Leucine Rich repeats (2 copies)</fullName>
    </submittedName>
</protein>
<keyword evidence="1" id="KW-0812">Transmembrane</keyword>
<evidence type="ECO:0000313" key="2">
    <source>
        <dbReference type="EMBL" id="QDU81501.1"/>
    </source>
</evidence>
<feature type="transmembrane region" description="Helical" evidence="1">
    <location>
        <begin position="12"/>
        <end position="31"/>
    </location>
</feature>
<dbReference type="SUPFAM" id="SSF52047">
    <property type="entry name" value="RNI-like"/>
    <property type="match status" value="1"/>
</dbReference>
<accession>A0A518CQK0</accession>
<dbReference type="Proteomes" id="UP000317178">
    <property type="component" value="Chromosome"/>
</dbReference>
<gene>
    <name evidence="2" type="ORF">Pla110_32430</name>
</gene>
<dbReference type="RefSeq" id="WP_144996894.1">
    <property type="nucleotide sequence ID" value="NZ_CP036281.1"/>
</dbReference>
<name>A0A518CQK0_9PLAN</name>
<dbReference type="KEGG" id="plon:Pla110_32430"/>
<evidence type="ECO:0000313" key="3">
    <source>
        <dbReference type="Proteomes" id="UP000317178"/>
    </source>
</evidence>
<evidence type="ECO:0000256" key="1">
    <source>
        <dbReference type="SAM" id="Phobius"/>
    </source>
</evidence>
<sequence>MQIPPTISLTTRQIKVLLVVVFLLVIFLFIANEYQKHQRRKHLILFQNEIRTIFSEQRIPEWINSYGLSEWVTETMYHAVTYAKCYSDEEFMEVVELFDLDNLDTMMLSGKKITDNSIRLLNRLPNLKELELFNTSITPSGMQEFTNTRQLSVFRASGAGIDDQFFSDSSRFPVLRKVDIYRENLTDQGFSQLCRLTTLEELSVYECSKIKGTALEQLSKLPNLTSLQLYDLNIEQKAISKIHLNTKLQSLYLFLPQVGELPSELADGIARLPNLTFLHLQGMRINENVPLKLADINGLDAISLPDSPISTEFLLRVMEKGSRAELTLSANHLTSEQIEILNRFYPDAGPGTGPDLFFSDQGPIPTNFDPLLELRPAPRDLTFFRLKLTKSHIDFIKKVNPNGLAMMEVILPEEGLSWINDLSSLGKIAISTMPISNTNLRQLNSPRFGALLLFDTGLDESSVEVIKKLDPMPKRIRLFYHDIPRHSREELIYGHPKSNFHF</sequence>
<dbReference type="InterPro" id="IPR032675">
    <property type="entry name" value="LRR_dom_sf"/>
</dbReference>
<organism evidence="2 3">
    <name type="scientific">Polystyrenella longa</name>
    <dbReference type="NCBI Taxonomy" id="2528007"/>
    <lineage>
        <taxon>Bacteria</taxon>
        <taxon>Pseudomonadati</taxon>
        <taxon>Planctomycetota</taxon>
        <taxon>Planctomycetia</taxon>
        <taxon>Planctomycetales</taxon>
        <taxon>Planctomycetaceae</taxon>
        <taxon>Polystyrenella</taxon>
    </lineage>
</organism>
<dbReference type="Gene3D" id="3.80.10.10">
    <property type="entry name" value="Ribonuclease Inhibitor"/>
    <property type="match status" value="1"/>
</dbReference>
<dbReference type="EMBL" id="CP036281">
    <property type="protein sequence ID" value="QDU81501.1"/>
    <property type="molecule type" value="Genomic_DNA"/>
</dbReference>
<keyword evidence="3" id="KW-1185">Reference proteome</keyword>
<keyword evidence="1" id="KW-0472">Membrane</keyword>
<dbReference type="PANTHER" id="PTHR48057">
    <property type="entry name" value="LEUCINE-RICH REPEAT SERINE/THREONINE-PROTEIN KINASE 1"/>
    <property type="match status" value="1"/>
</dbReference>
<proteinExistence type="predicted"/>
<dbReference type="InterPro" id="IPR052595">
    <property type="entry name" value="LRRC69/RLP"/>
</dbReference>
<keyword evidence="1" id="KW-1133">Transmembrane helix</keyword>
<dbReference type="AlphaFoldDB" id="A0A518CQK0"/>